<accession>A0ABW6A3S8</accession>
<dbReference type="Proteomes" id="UP001597511">
    <property type="component" value="Unassembled WGS sequence"/>
</dbReference>
<dbReference type="RefSeq" id="WP_386095998.1">
    <property type="nucleotide sequence ID" value="NZ_JBHUOZ010000001.1"/>
</dbReference>
<organism evidence="2 3">
    <name type="scientific">Terrimonas rubra</name>
    <dbReference type="NCBI Taxonomy" id="1035890"/>
    <lineage>
        <taxon>Bacteria</taxon>
        <taxon>Pseudomonadati</taxon>
        <taxon>Bacteroidota</taxon>
        <taxon>Chitinophagia</taxon>
        <taxon>Chitinophagales</taxon>
        <taxon>Chitinophagaceae</taxon>
        <taxon>Terrimonas</taxon>
    </lineage>
</organism>
<gene>
    <name evidence="2" type="ORF">ACFS6H_05300</name>
</gene>
<name>A0ABW6A3S8_9BACT</name>
<dbReference type="CDD" id="cd10931">
    <property type="entry name" value="CE4_u7"/>
    <property type="match status" value="1"/>
</dbReference>
<protein>
    <submittedName>
        <fullName evidence="2">Polysaccharide deacetylase family protein</fullName>
    </submittedName>
</protein>
<evidence type="ECO:0000259" key="1">
    <source>
        <dbReference type="Pfam" id="PF23019"/>
    </source>
</evidence>
<sequence>MYLYTHHITPRLQYVVNFIQQLFTQPVQIVTAIHDVKDNEIIINYSKEVLAVKCFTIHPHALLTESGIQAQAIDCFETNGMKAFFATGGDIPFDIFAASFYLLSRYEEYLPYTPDQFGRYPHQNALAFKENFLHQPLINTWWTYFTQQVQEKLTVQIAGKNQFTFLPTYDIDIAWSYKNKGFRRNLGGWCKDLLQGKFSLLSKRIAVLRGKQKDPFDAYGWLHQLHEQHRLKPYYFFLLAHHRTQYEKNISPDNKQLIALISDHLIRYPVGIHPSWNSSLDEGVMNREIQTLTQIAGKPVLASRQHYIKFTVPHTYRMLLQQGIRFDFSMGYGSINGFRASVALPFYWYDLEQEQQTELLLFPFCFMDANAYYEQNNTPQDALAEMKSLYQAVKDVNGLFSMIWHNNFVGTDPAFTGWKEVYEQFMQWQVMQHPPAF</sequence>
<feature type="domain" description="DUF7033" evidence="1">
    <location>
        <begin position="91"/>
        <end position="180"/>
    </location>
</feature>
<keyword evidence="3" id="KW-1185">Reference proteome</keyword>
<comment type="caution">
    <text evidence="2">The sequence shown here is derived from an EMBL/GenBank/DDBJ whole genome shotgun (WGS) entry which is preliminary data.</text>
</comment>
<evidence type="ECO:0000313" key="3">
    <source>
        <dbReference type="Proteomes" id="UP001597511"/>
    </source>
</evidence>
<proteinExistence type="predicted"/>
<evidence type="ECO:0000313" key="2">
    <source>
        <dbReference type="EMBL" id="MFD2919120.1"/>
    </source>
</evidence>
<dbReference type="Pfam" id="PF23019">
    <property type="entry name" value="DUF7033"/>
    <property type="match status" value="1"/>
</dbReference>
<reference evidence="3" key="1">
    <citation type="journal article" date="2019" name="Int. J. Syst. Evol. Microbiol.">
        <title>The Global Catalogue of Microorganisms (GCM) 10K type strain sequencing project: providing services to taxonomists for standard genome sequencing and annotation.</title>
        <authorList>
            <consortium name="The Broad Institute Genomics Platform"/>
            <consortium name="The Broad Institute Genome Sequencing Center for Infectious Disease"/>
            <person name="Wu L."/>
            <person name="Ma J."/>
        </authorList>
    </citation>
    <scope>NUCLEOTIDE SEQUENCE [LARGE SCALE GENOMIC DNA]</scope>
    <source>
        <strain evidence="3">KCTC 23299</strain>
    </source>
</reference>
<dbReference type="InterPro" id="IPR054297">
    <property type="entry name" value="DUF7033"/>
</dbReference>
<dbReference type="EMBL" id="JBHUOZ010000001">
    <property type="protein sequence ID" value="MFD2919120.1"/>
    <property type="molecule type" value="Genomic_DNA"/>
</dbReference>
<dbReference type="Gene3D" id="3.20.20.370">
    <property type="entry name" value="Glycoside hydrolase/deacetylase"/>
    <property type="match status" value="1"/>
</dbReference>